<organism evidence="2 3">
    <name type="scientific">Ambrosiozyma monospora</name>
    <name type="common">Yeast</name>
    <name type="synonym">Endomycopsis monosporus</name>
    <dbReference type="NCBI Taxonomy" id="43982"/>
    <lineage>
        <taxon>Eukaryota</taxon>
        <taxon>Fungi</taxon>
        <taxon>Dikarya</taxon>
        <taxon>Ascomycota</taxon>
        <taxon>Saccharomycotina</taxon>
        <taxon>Pichiomycetes</taxon>
        <taxon>Pichiales</taxon>
        <taxon>Pichiaceae</taxon>
        <taxon>Ambrosiozyma</taxon>
    </lineage>
</organism>
<proteinExistence type="predicted"/>
<evidence type="ECO:0000313" key="2">
    <source>
        <dbReference type="EMBL" id="GMG36196.1"/>
    </source>
</evidence>
<keyword evidence="3" id="KW-1185">Reference proteome</keyword>
<evidence type="ECO:0000313" key="3">
    <source>
        <dbReference type="Proteomes" id="UP001165063"/>
    </source>
</evidence>
<feature type="region of interest" description="Disordered" evidence="1">
    <location>
        <begin position="1"/>
        <end position="43"/>
    </location>
</feature>
<dbReference type="AlphaFoldDB" id="A0A9W7DGZ1"/>
<dbReference type="EMBL" id="BSXU01002293">
    <property type="protein sequence ID" value="GMG36196.1"/>
    <property type="molecule type" value="Genomic_DNA"/>
</dbReference>
<protein>
    <submittedName>
        <fullName evidence="2">Unnamed protein product</fullName>
    </submittedName>
</protein>
<name>A0A9W7DGZ1_AMBMO</name>
<gene>
    <name evidence="2" type="ORF">Amon01_000464100</name>
</gene>
<comment type="caution">
    <text evidence="2">The sequence shown here is derived from an EMBL/GenBank/DDBJ whole genome shotgun (WGS) entry which is preliminary data.</text>
</comment>
<accession>A0A9W7DGZ1</accession>
<reference evidence="2" key="1">
    <citation type="submission" date="2023-04" db="EMBL/GenBank/DDBJ databases">
        <title>Ambrosiozyma monospora NBRC 1965.</title>
        <authorList>
            <person name="Ichikawa N."/>
            <person name="Sato H."/>
            <person name="Tonouchi N."/>
        </authorList>
    </citation>
    <scope>NUCLEOTIDE SEQUENCE</scope>
    <source>
        <strain evidence="2">NBRC 1965</strain>
    </source>
</reference>
<sequence>METRNNGKCKGITDSLTPSPVVSSLHPMSSLIPSLHQTPHDQHHTNAHLEFAEQECQLNQQPKTKIVIIERLEPVTGKPPVFTCC</sequence>
<evidence type="ECO:0000256" key="1">
    <source>
        <dbReference type="SAM" id="MobiDB-lite"/>
    </source>
</evidence>
<dbReference type="Proteomes" id="UP001165063">
    <property type="component" value="Unassembled WGS sequence"/>
</dbReference>